<evidence type="ECO:0000313" key="1">
    <source>
        <dbReference type="EMBL" id="CAH2050609.1"/>
    </source>
</evidence>
<keyword evidence="2" id="KW-1185">Reference proteome</keyword>
<evidence type="ECO:0000313" key="2">
    <source>
        <dbReference type="Proteomes" id="UP000837857"/>
    </source>
</evidence>
<sequence>MEYCYKNLVPRNEWALVIASGYDAGRTCRRLSRANGQRDAAVVGRLKLEWGERWRATAPRRSPCQIVFSPAQTDSAGSGTSGDPKVAISGRYNHLNANHRRENMKKEINDIRAVNKYLCLCTKDDLLTILGRRRKEIRGLCSSIFHRTDPKRKEE</sequence>
<feature type="non-terminal residue" evidence="1">
    <location>
        <position position="1"/>
    </location>
</feature>
<name>A0ABN8ICX2_9NEOP</name>
<dbReference type="Proteomes" id="UP000837857">
    <property type="component" value="Chromosome 2"/>
</dbReference>
<proteinExistence type="predicted"/>
<organism evidence="1 2">
    <name type="scientific">Iphiclides podalirius</name>
    <name type="common">scarce swallowtail</name>
    <dbReference type="NCBI Taxonomy" id="110791"/>
    <lineage>
        <taxon>Eukaryota</taxon>
        <taxon>Metazoa</taxon>
        <taxon>Ecdysozoa</taxon>
        <taxon>Arthropoda</taxon>
        <taxon>Hexapoda</taxon>
        <taxon>Insecta</taxon>
        <taxon>Pterygota</taxon>
        <taxon>Neoptera</taxon>
        <taxon>Endopterygota</taxon>
        <taxon>Lepidoptera</taxon>
        <taxon>Glossata</taxon>
        <taxon>Ditrysia</taxon>
        <taxon>Papilionoidea</taxon>
        <taxon>Papilionidae</taxon>
        <taxon>Papilioninae</taxon>
        <taxon>Iphiclides</taxon>
    </lineage>
</organism>
<gene>
    <name evidence="1" type="ORF">IPOD504_LOCUS7562</name>
</gene>
<accession>A0ABN8ICX2</accession>
<protein>
    <submittedName>
        <fullName evidence="1">Uncharacterized protein</fullName>
    </submittedName>
</protein>
<reference evidence="1" key="1">
    <citation type="submission" date="2022-03" db="EMBL/GenBank/DDBJ databases">
        <authorList>
            <person name="Martin H S."/>
        </authorList>
    </citation>
    <scope>NUCLEOTIDE SEQUENCE</scope>
</reference>
<dbReference type="EMBL" id="OW152814">
    <property type="protein sequence ID" value="CAH2050609.1"/>
    <property type="molecule type" value="Genomic_DNA"/>
</dbReference>